<organism evidence="7 8">
    <name type="scientific">Gemelliphila asaccharolytica</name>
    <dbReference type="NCBI Taxonomy" id="502393"/>
    <lineage>
        <taxon>Bacteria</taxon>
        <taxon>Bacillati</taxon>
        <taxon>Bacillota</taxon>
        <taxon>Bacilli</taxon>
        <taxon>Bacillales</taxon>
        <taxon>Gemellaceae</taxon>
        <taxon>Gemelliphila</taxon>
    </lineage>
</organism>
<evidence type="ECO:0000256" key="5">
    <source>
        <dbReference type="ARBA" id="ARBA00023136"/>
    </source>
</evidence>
<comment type="subcellular location">
    <subcellularLocation>
        <location evidence="1">Membrane</location>
        <topology evidence="1">Multi-pass membrane protein</topology>
    </subcellularLocation>
</comment>
<evidence type="ECO:0000256" key="3">
    <source>
        <dbReference type="ARBA" id="ARBA00022692"/>
    </source>
</evidence>
<dbReference type="PANTHER" id="PTHR30238">
    <property type="entry name" value="MEMBRANE BOUND PREDICTED REDOX MODULATOR"/>
    <property type="match status" value="1"/>
</dbReference>
<accession>A0ABR5TM18</accession>
<name>A0ABR5TM18_9BACL</name>
<dbReference type="NCBIfam" id="TIGR03716">
    <property type="entry name" value="R_switched_YkoY"/>
    <property type="match status" value="1"/>
</dbReference>
<dbReference type="Pfam" id="PF03741">
    <property type="entry name" value="TerC"/>
    <property type="match status" value="1"/>
</dbReference>
<feature type="transmembrane region" description="Helical" evidence="6">
    <location>
        <begin position="6"/>
        <end position="34"/>
    </location>
</feature>
<feature type="transmembrane region" description="Helical" evidence="6">
    <location>
        <begin position="114"/>
        <end position="139"/>
    </location>
</feature>
<evidence type="ECO:0000313" key="8">
    <source>
        <dbReference type="Proteomes" id="UP000070467"/>
    </source>
</evidence>
<feature type="transmembrane region" description="Helical" evidence="6">
    <location>
        <begin position="226"/>
        <end position="247"/>
    </location>
</feature>
<feature type="transmembrane region" description="Helical" evidence="6">
    <location>
        <begin position="192"/>
        <end position="211"/>
    </location>
</feature>
<evidence type="ECO:0000256" key="4">
    <source>
        <dbReference type="ARBA" id="ARBA00022989"/>
    </source>
</evidence>
<protein>
    <submittedName>
        <fullName evidence="7">Integral membrane protein, YkoY family</fullName>
    </submittedName>
</protein>
<keyword evidence="4 6" id="KW-1133">Transmembrane helix</keyword>
<dbReference type="Proteomes" id="UP000070467">
    <property type="component" value="Unassembled WGS sequence"/>
</dbReference>
<evidence type="ECO:0000256" key="2">
    <source>
        <dbReference type="ARBA" id="ARBA00007511"/>
    </source>
</evidence>
<dbReference type="PANTHER" id="PTHR30238:SF4">
    <property type="entry name" value="SLL1022 PROTEIN"/>
    <property type="match status" value="1"/>
</dbReference>
<dbReference type="InterPro" id="IPR022493">
    <property type="entry name" value="CHP03716_TM_YkoY"/>
</dbReference>
<dbReference type="RefSeq" id="WP_066129949.1">
    <property type="nucleotide sequence ID" value="NZ_KQ959874.1"/>
</dbReference>
<proteinExistence type="inferred from homology"/>
<feature type="transmembrane region" description="Helical" evidence="6">
    <location>
        <begin position="74"/>
        <end position="94"/>
    </location>
</feature>
<comment type="caution">
    <text evidence="7">The sequence shown here is derived from an EMBL/GenBank/DDBJ whole genome shotgun (WGS) entry which is preliminary data.</text>
</comment>
<evidence type="ECO:0000313" key="7">
    <source>
        <dbReference type="EMBL" id="KXB58116.1"/>
    </source>
</evidence>
<evidence type="ECO:0000256" key="6">
    <source>
        <dbReference type="SAM" id="Phobius"/>
    </source>
</evidence>
<sequence length="258" mass="29133">MDIQILIQYGIVLLSLILLEGLLSADNAIVLAIMVRHLEIKKQKKALLYGLVGALFFRVIAIFLITTLAKYWEIQIIGGIYLLYMSITHIRDFYKKLKSKNIKNIKERKNKSGFLMTIVKVELTDIAFAIDSILASVAIAITLPHLSETEIGNINLGQFAVMVLGGMIGVVIMRFAANLFIRILDRKPGLELSAFLIVAWVGVKLFIISFAHENLALIPKEFPHSITWNVIFWTVLIFILIIGYFCSESLNKKIQNKI</sequence>
<evidence type="ECO:0000256" key="1">
    <source>
        <dbReference type="ARBA" id="ARBA00004141"/>
    </source>
</evidence>
<feature type="transmembrane region" description="Helical" evidence="6">
    <location>
        <begin position="46"/>
        <end position="68"/>
    </location>
</feature>
<keyword evidence="8" id="KW-1185">Reference proteome</keyword>
<dbReference type="InterPro" id="IPR005496">
    <property type="entry name" value="Integral_membrane_TerC"/>
</dbReference>
<keyword evidence="5 6" id="KW-0472">Membrane</keyword>
<keyword evidence="3 6" id="KW-0812">Transmembrane</keyword>
<dbReference type="EMBL" id="LSDB01000021">
    <property type="protein sequence ID" value="KXB58116.1"/>
    <property type="molecule type" value="Genomic_DNA"/>
</dbReference>
<reference evidence="7 8" key="1">
    <citation type="submission" date="2016-01" db="EMBL/GenBank/DDBJ databases">
        <authorList>
            <person name="Mitreva M."/>
            <person name="Pepin K.H."/>
            <person name="Mihindukulasuriya K.A."/>
            <person name="Fulton R."/>
            <person name="Fronick C."/>
            <person name="O'Laughlin M."/>
            <person name="Miner T."/>
            <person name="Herter B."/>
            <person name="Rosa B.A."/>
            <person name="Cordes M."/>
            <person name="Tomlinson C."/>
            <person name="Wollam A."/>
            <person name="Palsikar V.B."/>
            <person name="Mardis E.R."/>
            <person name="Wilson R.K."/>
        </authorList>
    </citation>
    <scope>NUCLEOTIDE SEQUENCE [LARGE SCALE GENOMIC DNA]</scope>
    <source>
        <strain evidence="7 8">KA00071</strain>
    </source>
</reference>
<feature type="transmembrane region" description="Helical" evidence="6">
    <location>
        <begin position="159"/>
        <end position="180"/>
    </location>
</feature>
<comment type="similarity">
    <text evidence="2">Belongs to the TerC family.</text>
</comment>
<gene>
    <name evidence="7" type="ORF">HMPREF1871_00626</name>
</gene>